<gene>
    <name evidence="1" type="ORF">PYW08_015712</name>
</gene>
<keyword evidence="2" id="KW-1185">Reference proteome</keyword>
<protein>
    <submittedName>
        <fullName evidence="1">Uncharacterized protein</fullName>
    </submittedName>
</protein>
<proteinExistence type="predicted"/>
<dbReference type="EMBL" id="CM056784">
    <property type="protein sequence ID" value="KAJ8724238.1"/>
    <property type="molecule type" value="Genomic_DNA"/>
</dbReference>
<sequence length="1030" mass="113401">MGDSSDSEEFYDAEEFTPIKGSKRSSLCKNINITESGDAPGKDKGAVLKADSSLPGTGATSTLTTEAAVEDDRTTVKSVVQGRRRFQELRRCMQTEEEDEGVTDATGSVDQQTFTSEHPFKIIAHDTMSLQSMTSLGRIGRILSGASESHSNIRDTAPVPAVSSREPSTISDEQLAVEARTQNVLAMAEPDVIASTKANSLKHNRSGGAIVAVSGASAPGPVAPPRRKKRNKLHGSQSLSTTDGDNLSVCTTDTDEYRYIARRDKPQLDSLVVEPVPPSVVNQSMALPSPASTIESLTREFQDSLELSHSRYASDRCSLSLHESRSSERASESSRSSTAAPAVSVLDTTDDPHKEPYAPRSELRDVRTHSEGRSTQPAPRQPAARRSNSESLGGARRRSAGDEAALGLALRTRTVSGQQLSDIEILEQVTVLNLDTGERVPLSVAEHKLPQCINPLSLHIMRLTSEYIGRANDDDNQRADSKRRLSWRRRLNMSTLNLTWKSEHSSDLSLAARETDEESESVCAGGAEDEAKEMKRESADRQTTGIKRKTEKLKRFFGSTVKKTVDAAKSLAQEVSHARHKEDVADIADDVRGEHNIKLKASNSHKGPYDFDGCVRHVQEMGSGHNGAVWCCKFSVCGRLLATAGQDKLLRVWVTRDAYHMFQDMRTKYNLEQKSSPTPSQESLASLEAPPPAAAPAAPFAPAPFCVYAGHSSDLLDVSWSKNYFILSSSMDKTVRLWHISRGECLCCFQHIDFVTAIVFHPRDDRYFLSGSLDGKLRLWNIPDKKVAVWNEVDGKTKLITAANFCQNGKFAVVGTYDGRCIFYTTDQLKYHTQIDVRSTRGKNSTGRKISGIEPMPNDDKILVTSNDSRIRLYDLRDLNLSCKYKGYVNVSSQIKASFSHDGKYIVSGSENQCIYIWKTYHDYSKFTSVRRDRNDFWEGIKAHNALVTCAVFAPNPDHMIRMISEREEEAKRAGRDNDDADEVKGAEGGMVASSQTGHVLVSADFNGCIKVFVHKAKPKHSSLPASALA</sequence>
<accession>A0ACC2QRF0</accession>
<organism evidence="1 2">
    <name type="scientific">Mythimna loreyi</name>
    <dbReference type="NCBI Taxonomy" id="667449"/>
    <lineage>
        <taxon>Eukaryota</taxon>
        <taxon>Metazoa</taxon>
        <taxon>Ecdysozoa</taxon>
        <taxon>Arthropoda</taxon>
        <taxon>Hexapoda</taxon>
        <taxon>Insecta</taxon>
        <taxon>Pterygota</taxon>
        <taxon>Neoptera</taxon>
        <taxon>Endopterygota</taxon>
        <taxon>Lepidoptera</taxon>
        <taxon>Glossata</taxon>
        <taxon>Ditrysia</taxon>
        <taxon>Noctuoidea</taxon>
        <taxon>Noctuidae</taxon>
        <taxon>Noctuinae</taxon>
        <taxon>Hadenini</taxon>
        <taxon>Mythimna</taxon>
    </lineage>
</organism>
<dbReference type="Proteomes" id="UP001231649">
    <property type="component" value="Chromosome 8"/>
</dbReference>
<comment type="caution">
    <text evidence="1">The sequence shown here is derived from an EMBL/GenBank/DDBJ whole genome shotgun (WGS) entry which is preliminary data.</text>
</comment>
<evidence type="ECO:0000313" key="2">
    <source>
        <dbReference type="Proteomes" id="UP001231649"/>
    </source>
</evidence>
<name>A0ACC2QRF0_9NEOP</name>
<reference evidence="1" key="1">
    <citation type="submission" date="2023-03" db="EMBL/GenBank/DDBJ databases">
        <title>Chromosome-level genomes of two armyworms, Mythimna separata and Mythimna loreyi, provide insights into the biosynthesis and reception of sex pheromones.</title>
        <authorList>
            <person name="Zhao H."/>
        </authorList>
    </citation>
    <scope>NUCLEOTIDE SEQUENCE</scope>
    <source>
        <strain evidence="1">BeijingLab</strain>
    </source>
</reference>
<evidence type="ECO:0000313" key="1">
    <source>
        <dbReference type="EMBL" id="KAJ8724238.1"/>
    </source>
</evidence>